<protein>
    <submittedName>
        <fullName evidence="1">Uncharacterized protein</fullName>
    </submittedName>
</protein>
<dbReference type="RefSeq" id="XP_018034779.1">
    <property type="nucleotide sequence ID" value="XM_018182015.1"/>
</dbReference>
<name>A0A177C9I7_9PLEO</name>
<dbReference type="AlphaFoldDB" id="A0A177C9I7"/>
<keyword evidence="2" id="KW-1185">Reference proteome</keyword>
<dbReference type="GeneID" id="28765501"/>
<proteinExistence type="predicted"/>
<dbReference type="Proteomes" id="UP000077069">
    <property type="component" value="Unassembled WGS sequence"/>
</dbReference>
<evidence type="ECO:0000313" key="1">
    <source>
        <dbReference type="EMBL" id="OAG04414.1"/>
    </source>
</evidence>
<evidence type="ECO:0000313" key="2">
    <source>
        <dbReference type="Proteomes" id="UP000077069"/>
    </source>
</evidence>
<gene>
    <name evidence="1" type="ORF">CC84DRAFT_1206099</name>
</gene>
<dbReference type="EMBL" id="KV441553">
    <property type="protein sequence ID" value="OAG04414.1"/>
    <property type="molecule type" value="Genomic_DNA"/>
</dbReference>
<dbReference type="PROSITE" id="PS51257">
    <property type="entry name" value="PROKAR_LIPOPROTEIN"/>
    <property type="match status" value="1"/>
</dbReference>
<dbReference type="InParanoid" id="A0A177C9I7"/>
<organism evidence="1 2">
    <name type="scientific">Paraphaeosphaeria sporulosa</name>
    <dbReference type="NCBI Taxonomy" id="1460663"/>
    <lineage>
        <taxon>Eukaryota</taxon>
        <taxon>Fungi</taxon>
        <taxon>Dikarya</taxon>
        <taxon>Ascomycota</taxon>
        <taxon>Pezizomycotina</taxon>
        <taxon>Dothideomycetes</taxon>
        <taxon>Pleosporomycetidae</taxon>
        <taxon>Pleosporales</taxon>
        <taxon>Massarineae</taxon>
        <taxon>Didymosphaeriaceae</taxon>
        <taxon>Paraphaeosphaeria</taxon>
    </lineage>
</organism>
<reference evidence="1 2" key="1">
    <citation type="submission" date="2016-05" db="EMBL/GenBank/DDBJ databases">
        <title>Comparative analysis of secretome profiles of manganese(II)-oxidizing ascomycete fungi.</title>
        <authorList>
            <consortium name="DOE Joint Genome Institute"/>
            <person name="Zeiner C.A."/>
            <person name="Purvine S.O."/>
            <person name="Zink E.M."/>
            <person name="Wu S."/>
            <person name="Pasa-Tolic L."/>
            <person name="Chaput D.L."/>
            <person name="Haridas S."/>
            <person name="Grigoriev I.V."/>
            <person name="Santelli C.M."/>
            <person name="Hansel C.M."/>
        </authorList>
    </citation>
    <scope>NUCLEOTIDE SEQUENCE [LARGE SCALE GENOMIC DNA]</scope>
    <source>
        <strain evidence="1 2">AP3s5-JAC2a</strain>
    </source>
</reference>
<sequence>MLLPVGRAALGVVGCVGSSCSRPGVYALAGVVAGARARRRRGLRLEQGAKQHTSSARNKRMRFAADAHGGNGGLCTVHGGQRVRRAVGRKGPAARPITRPHSVVTSTLQLPCGCRDTAPSGRWPCFTPSFQMAATGLPQWLVAGWPLWRPSHTALPIPPPVHQALHHDQLVVESAISSPPCAQELTARRRRNTADVTPGQWIRRLLSRIAPVCTDALSLQDRRACRPTCQKKPAPKYRVPLPFHWPREPLLSLFISACSSRLRLNSTAPNTAQ</sequence>
<accession>A0A177C9I7</accession>